<reference evidence="2 3" key="1">
    <citation type="submission" date="2016-03" db="EMBL/GenBank/DDBJ databases">
        <authorList>
            <person name="Ploux O."/>
        </authorList>
    </citation>
    <scope>NUCLEOTIDE SEQUENCE [LARGE SCALE GENOMIC DNA]</scope>
    <source>
        <strain evidence="2 3">R-45370</strain>
    </source>
</reference>
<dbReference type="OrthoDB" id="7063379at2"/>
<comment type="caution">
    <text evidence="2">The sequence shown here is derived from an EMBL/GenBank/DDBJ whole genome shotgun (WGS) entry which is preliminary data.</text>
</comment>
<sequence>MNEQQLAQEIAMKVLKDVQFWSAIIGLVGVIIGAFITIAGNFLLHSYQQKNQNKLDEARKKLLREMLDNQGFKDGRSFETLSKVTGAAPEECRRLLIEIGARGFTLGDDREGWTYIKNRPLSSQ</sequence>
<keyword evidence="3" id="KW-1185">Reference proteome</keyword>
<feature type="transmembrane region" description="Helical" evidence="1">
    <location>
        <begin position="20"/>
        <end position="44"/>
    </location>
</feature>
<keyword evidence="1" id="KW-0472">Membrane</keyword>
<dbReference type="AlphaFoldDB" id="A0A177NFS1"/>
<gene>
    <name evidence="2" type="ORF">A1359_06960</name>
</gene>
<dbReference type="EMBL" id="LUUI01000092">
    <property type="protein sequence ID" value="OAI16926.1"/>
    <property type="molecule type" value="Genomic_DNA"/>
</dbReference>
<evidence type="ECO:0000313" key="3">
    <source>
        <dbReference type="Proteomes" id="UP000078476"/>
    </source>
</evidence>
<dbReference type="RefSeq" id="WP_066980698.1">
    <property type="nucleotide sequence ID" value="NZ_LUUI01000092.1"/>
</dbReference>
<evidence type="ECO:0000256" key="1">
    <source>
        <dbReference type="SAM" id="Phobius"/>
    </source>
</evidence>
<organism evidence="2 3">
    <name type="scientific">Methylomonas lenta</name>
    <dbReference type="NCBI Taxonomy" id="980561"/>
    <lineage>
        <taxon>Bacteria</taxon>
        <taxon>Pseudomonadati</taxon>
        <taxon>Pseudomonadota</taxon>
        <taxon>Gammaproteobacteria</taxon>
        <taxon>Methylococcales</taxon>
        <taxon>Methylococcaceae</taxon>
        <taxon>Methylomonas</taxon>
    </lineage>
</organism>
<evidence type="ECO:0000313" key="2">
    <source>
        <dbReference type="EMBL" id="OAI16926.1"/>
    </source>
</evidence>
<accession>A0A177NFS1</accession>
<protein>
    <submittedName>
        <fullName evidence="2">Uncharacterized protein</fullName>
    </submittedName>
</protein>
<proteinExistence type="predicted"/>
<dbReference type="Proteomes" id="UP000078476">
    <property type="component" value="Unassembled WGS sequence"/>
</dbReference>
<keyword evidence="1" id="KW-0812">Transmembrane</keyword>
<name>A0A177NFS1_9GAMM</name>
<keyword evidence="1" id="KW-1133">Transmembrane helix</keyword>